<dbReference type="SUPFAM" id="SSF53474">
    <property type="entry name" value="alpha/beta-Hydrolases"/>
    <property type="match status" value="1"/>
</dbReference>
<evidence type="ECO:0000256" key="1">
    <source>
        <dbReference type="ARBA" id="ARBA00022801"/>
    </source>
</evidence>
<dbReference type="SMART" id="SM00939">
    <property type="entry name" value="PepX_C"/>
    <property type="match status" value="1"/>
</dbReference>
<dbReference type="AlphaFoldDB" id="A0A9D1NJ27"/>
<dbReference type="Pfam" id="PF02129">
    <property type="entry name" value="Peptidase_S15"/>
    <property type="match status" value="1"/>
</dbReference>
<dbReference type="InterPro" id="IPR005674">
    <property type="entry name" value="CocE/Ser_esterase"/>
</dbReference>
<proteinExistence type="predicted"/>
<protein>
    <submittedName>
        <fullName evidence="3">CocE/NonD family hydrolase</fullName>
    </submittedName>
</protein>
<keyword evidence="1 3" id="KW-0378">Hydrolase</keyword>
<dbReference type="Proteomes" id="UP000886743">
    <property type="component" value="Unassembled WGS sequence"/>
</dbReference>
<comment type="caution">
    <text evidence="3">The sequence shown here is derived from an EMBL/GenBank/DDBJ whole genome shotgun (WGS) entry which is preliminary data.</text>
</comment>
<name>A0A9D1NJ27_9FIRM</name>
<dbReference type="Gene3D" id="2.60.120.260">
    <property type="entry name" value="Galactose-binding domain-like"/>
    <property type="match status" value="1"/>
</dbReference>
<reference evidence="3" key="2">
    <citation type="journal article" date="2021" name="PeerJ">
        <title>Extensive microbial diversity within the chicken gut microbiome revealed by metagenomics and culture.</title>
        <authorList>
            <person name="Gilroy R."/>
            <person name="Ravi A."/>
            <person name="Getino M."/>
            <person name="Pursley I."/>
            <person name="Horton D.L."/>
            <person name="Alikhan N.F."/>
            <person name="Baker D."/>
            <person name="Gharbi K."/>
            <person name="Hall N."/>
            <person name="Watson M."/>
            <person name="Adriaenssens E.M."/>
            <person name="Foster-Nyarko E."/>
            <person name="Jarju S."/>
            <person name="Secka A."/>
            <person name="Antonio M."/>
            <person name="Oren A."/>
            <person name="Chaudhuri R.R."/>
            <person name="La Ragione R."/>
            <person name="Hildebrand F."/>
            <person name="Pallen M.J."/>
        </authorList>
    </citation>
    <scope>NUCLEOTIDE SEQUENCE</scope>
    <source>
        <strain evidence="3">4920</strain>
    </source>
</reference>
<organism evidence="3 4">
    <name type="scientific">Candidatus Aphodoplasma excrementigallinarum</name>
    <dbReference type="NCBI Taxonomy" id="2840673"/>
    <lineage>
        <taxon>Bacteria</taxon>
        <taxon>Bacillati</taxon>
        <taxon>Bacillota</taxon>
        <taxon>Clostridia</taxon>
        <taxon>Eubacteriales</taxon>
        <taxon>Candidatus Aphodoplasma</taxon>
    </lineage>
</organism>
<feature type="domain" description="Xaa-Pro dipeptidyl-peptidase C-terminal" evidence="2">
    <location>
        <begin position="321"/>
        <end position="538"/>
    </location>
</feature>
<accession>A0A9D1NJ27</accession>
<dbReference type="Pfam" id="PF08530">
    <property type="entry name" value="PepX_C"/>
    <property type="match status" value="1"/>
</dbReference>
<reference evidence="3" key="1">
    <citation type="submission" date="2020-10" db="EMBL/GenBank/DDBJ databases">
        <authorList>
            <person name="Gilroy R."/>
        </authorList>
    </citation>
    <scope>NUCLEOTIDE SEQUENCE</scope>
    <source>
        <strain evidence="3">4920</strain>
    </source>
</reference>
<gene>
    <name evidence="3" type="ORF">IAC74_07815</name>
</gene>
<dbReference type="Gene3D" id="3.40.50.1820">
    <property type="entry name" value="alpha/beta hydrolase"/>
    <property type="match status" value="1"/>
</dbReference>
<dbReference type="InterPro" id="IPR013736">
    <property type="entry name" value="Xaa-Pro_dipept_C"/>
</dbReference>
<dbReference type="EMBL" id="DVOF01000237">
    <property type="protein sequence ID" value="HIV03466.1"/>
    <property type="molecule type" value="Genomic_DNA"/>
</dbReference>
<dbReference type="InterPro" id="IPR000383">
    <property type="entry name" value="Xaa-Pro-like_dom"/>
</dbReference>
<dbReference type="GO" id="GO:0008239">
    <property type="term" value="F:dipeptidyl-peptidase activity"/>
    <property type="evidence" value="ECO:0007669"/>
    <property type="project" value="InterPro"/>
</dbReference>
<dbReference type="NCBIfam" id="TIGR00976">
    <property type="entry name" value="CocE_NonD"/>
    <property type="match status" value="1"/>
</dbReference>
<sequence length="555" mass="62502">MDQNKTEELFIFEQNGYRVTEQMLAMPDGVRLYTRCILPGQGDTFPVIFTRTPYDPVALPSPFGVSKGWYARSYAPYLSHGYALVHQHCCGTGMSEGEFSAYMRERGDGLATLDWIRSQPFYNGEIYVMGASYTSFVHLSYLDSADDIKGAALSVEPASMYKGYHEHGVFKKDIHFGWFMDHYHKKSLNTEALREKRSEAMRLRPVTDVARFVYGEDVPEFTEMMRSENEEDAYWQAHDYPHVRASMKSMRAPVLLFDGWYDIYINTMFDMWNELPAQTRAQSAMIVGPWNHSMNLHAMTEEEIAKLGLSDGEMEQDEIILRWFEHIRGKGAPLLAEPGRVRYYRIGQGWQTARVVSADAYKTLYLSDGGALCGQPGAETELSYRYDPDDPAYFPGGQDAFNTQPTGLVRQGEQNMRPDVLSFVSAPLPDAVTVEGEIEAALTVKSDCADTAFFIRVSAVKGGDTWVMRDTIFTLDRETGGYTPGSAVQVTVHTAPVSWRLEKGDRIRVDVSSSNFPTYAAHTNTKGNWAEQAEAKVAQNTVLCGKSWLKLPVRG</sequence>
<dbReference type="InterPro" id="IPR029058">
    <property type="entry name" value="AB_hydrolase_fold"/>
</dbReference>
<dbReference type="Gene3D" id="1.10.3020.10">
    <property type="entry name" value="alpha-amino acid ester hydrolase ( Helical cap domain)"/>
    <property type="match status" value="1"/>
</dbReference>
<dbReference type="SUPFAM" id="SSF49785">
    <property type="entry name" value="Galactose-binding domain-like"/>
    <property type="match status" value="1"/>
</dbReference>
<dbReference type="InterPro" id="IPR008979">
    <property type="entry name" value="Galactose-bd-like_sf"/>
</dbReference>
<evidence type="ECO:0000313" key="4">
    <source>
        <dbReference type="Proteomes" id="UP000886743"/>
    </source>
</evidence>
<evidence type="ECO:0000259" key="2">
    <source>
        <dbReference type="SMART" id="SM00939"/>
    </source>
</evidence>
<evidence type="ECO:0000313" key="3">
    <source>
        <dbReference type="EMBL" id="HIV03466.1"/>
    </source>
</evidence>